<dbReference type="PANTHER" id="PTHR24379">
    <property type="entry name" value="KRAB AND ZINC FINGER DOMAIN-CONTAINING"/>
    <property type="match status" value="1"/>
</dbReference>
<organism evidence="8 9">
    <name type="scientific">Pleomassaria siparia CBS 279.74</name>
    <dbReference type="NCBI Taxonomy" id="1314801"/>
    <lineage>
        <taxon>Eukaryota</taxon>
        <taxon>Fungi</taxon>
        <taxon>Dikarya</taxon>
        <taxon>Ascomycota</taxon>
        <taxon>Pezizomycotina</taxon>
        <taxon>Dothideomycetes</taxon>
        <taxon>Pleosporomycetidae</taxon>
        <taxon>Pleosporales</taxon>
        <taxon>Pleomassariaceae</taxon>
        <taxon>Pleomassaria</taxon>
    </lineage>
</organism>
<feature type="region of interest" description="Disordered" evidence="6">
    <location>
        <begin position="58"/>
        <end position="78"/>
    </location>
</feature>
<dbReference type="Proteomes" id="UP000799428">
    <property type="component" value="Unassembled WGS sequence"/>
</dbReference>
<dbReference type="GO" id="GO:0008270">
    <property type="term" value="F:zinc ion binding"/>
    <property type="evidence" value="ECO:0007669"/>
    <property type="project" value="UniProtKB-KW"/>
</dbReference>
<evidence type="ECO:0000256" key="1">
    <source>
        <dbReference type="ARBA" id="ARBA00022723"/>
    </source>
</evidence>
<evidence type="ECO:0000256" key="2">
    <source>
        <dbReference type="ARBA" id="ARBA00022737"/>
    </source>
</evidence>
<evidence type="ECO:0000256" key="4">
    <source>
        <dbReference type="ARBA" id="ARBA00022833"/>
    </source>
</evidence>
<evidence type="ECO:0000256" key="5">
    <source>
        <dbReference type="PROSITE-ProRule" id="PRU00042"/>
    </source>
</evidence>
<protein>
    <recommendedName>
        <fullName evidence="7">C2H2-type domain-containing protein</fullName>
    </recommendedName>
</protein>
<sequence>MAMKGVNRFALFQEEDEDGQKLKTRVQQSAKPHYRTLVICDNKHHSHVAHNRPAIKSNSHAHAAADMRKASSSTDSTDRSYNANENWCGVCSLKLPTKSLLLSHIKQTPNHQNYCNLCKRVFKDRNGLQNHVDNAIDHDVFCNLCLSAFKDKWGLRNHFENNYSVGHEFACLTCLMGFRTRNQMERHLRTARKHVRCDTCHRDFQNQDERDEHWRITTKHKHCLQPGCDFDGPNISALDKHLSEDHFECDGCHMIFASQTKLTAHVESCSFNVPCDRCGEIFPGRPILAAHQENCFSCEVCKFHTTHEGNFEIHVTKHSSATLACWACDIPMRTHSSLISHLESGKCPNFVDPTIIMRTLGTWWYSPLYMDLDIHAQIRTARTDMKVIHGWMAEGLIHPFVCRGEGCGKAFARFSSLVLHVESQACDWDVPRLGFAMLEREIKREIKQEIKPVMRKDSTM</sequence>
<keyword evidence="2" id="KW-0677">Repeat</keyword>
<evidence type="ECO:0000256" key="3">
    <source>
        <dbReference type="ARBA" id="ARBA00022771"/>
    </source>
</evidence>
<dbReference type="AlphaFoldDB" id="A0A6G1K857"/>
<keyword evidence="4" id="KW-0862">Zinc</keyword>
<keyword evidence="9" id="KW-1185">Reference proteome</keyword>
<dbReference type="SUPFAM" id="SSF57667">
    <property type="entry name" value="beta-beta-alpha zinc fingers"/>
    <property type="match status" value="1"/>
</dbReference>
<evidence type="ECO:0000313" key="8">
    <source>
        <dbReference type="EMBL" id="KAF2708998.1"/>
    </source>
</evidence>
<reference evidence="8" key="1">
    <citation type="journal article" date="2020" name="Stud. Mycol.">
        <title>101 Dothideomycetes genomes: a test case for predicting lifestyles and emergence of pathogens.</title>
        <authorList>
            <person name="Haridas S."/>
            <person name="Albert R."/>
            <person name="Binder M."/>
            <person name="Bloem J."/>
            <person name="Labutti K."/>
            <person name="Salamov A."/>
            <person name="Andreopoulos B."/>
            <person name="Baker S."/>
            <person name="Barry K."/>
            <person name="Bills G."/>
            <person name="Bluhm B."/>
            <person name="Cannon C."/>
            <person name="Castanera R."/>
            <person name="Culley D."/>
            <person name="Daum C."/>
            <person name="Ezra D."/>
            <person name="Gonzalez J."/>
            <person name="Henrissat B."/>
            <person name="Kuo A."/>
            <person name="Liang C."/>
            <person name="Lipzen A."/>
            <person name="Lutzoni F."/>
            <person name="Magnuson J."/>
            <person name="Mondo S."/>
            <person name="Nolan M."/>
            <person name="Ohm R."/>
            <person name="Pangilinan J."/>
            <person name="Park H.-J."/>
            <person name="Ramirez L."/>
            <person name="Alfaro M."/>
            <person name="Sun H."/>
            <person name="Tritt A."/>
            <person name="Yoshinaga Y."/>
            <person name="Zwiers L.-H."/>
            <person name="Turgeon B."/>
            <person name="Goodwin S."/>
            <person name="Spatafora J."/>
            <person name="Crous P."/>
            <person name="Grigoriev I."/>
        </authorList>
    </citation>
    <scope>NUCLEOTIDE SEQUENCE</scope>
    <source>
        <strain evidence="8">CBS 279.74</strain>
    </source>
</reference>
<dbReference type="PROSITE" id="PS50157">
    <property type="entry name" value="ZINC_FINGER_C2H2_2"/>
    <property type="match status" value="1"/>
</dbReference>
<accession>A0A6G1K857</accession>
<dbReference type="Gene3D" id="3.30.160.60">
    <property type="entry name" value="Classic Zinc Finger"/>
    <property type="match status" value="3"/>
</dbReference>
<dbReference type="OrthoDB" id="6105938at2759"/>
<name>A0A6G1K857_9PLEO</name>
<dbReference type="Pfam" id="PF12874">
    <property type="entry name" value="zf-met"/>
    <property type="match status" value="1"/>
</dbReference>
<dbReference type="InterPro" id="IPR036236">
    <property type="entry name" value="Znf_C2H2_sf"/>
</dbReference>
<evidence type="ECO:0000313" key="9">
    <source>
        <dbReference type="Proteomes" id="UP000799428"/>
    </source>
</evidence>
<dbReference type="PANTHER" id="PTHR24379:SF121">
    <property type="entry name" value="C2H2-TYPE DOMAIN-CONTAINING PROTEIN"/>
    <property type="match status" value="1"/>
</dbReference>
<feature type="domain" description="C2H2-type" evidence="7">
    <location>
        <begin position="400"/>
        <end position="429"/>
    </location>
</feature>
<gene>
    <name evidence="8" type="ORF">K504DRAFT_433752</name>
</gene>
<dbReference type="EMBL" id="MU005771">
    <property type="protein sequence ID" value="KAF2708998.1"/>
    <property type="molecule type" value="Genomic_DNA"/>
</dbReference>
<proteinExistence type="predicted"/>
<evidence type="ECO:0000259" key="7">
    <source>
        <dbReference type="PROSITE" id="PS50157"/>
    </source>
</evidence>
<keyword evidence="1" id="KW-0479">Metal-binding</keyword>
<evidence type="ECO:0000256" key="6">
    <source>
        <dbReference type="SAM" id="MobiDB-lite"/>
    </source>
</evidence>
<keyword evidence="3 5" id="KW-0863">Zinc-finger</keyword>
<dbReference type="SMART" id="SM00355">
    <property type="entry name" value="ZnF_C2H2"/>
    <property type="match status" value="9"/>
</dbReference>
<dbReference type="InterPro" id="IPR013087">
    <property type="entry name" value="Znf_C2H2_type"/>
</dbReference>